<organism evidence="3 4">
    <name type="scientific">Apodospora peruviana</name>
    <dbReference type="NCBI Taxonomy" id="516989"/>
    <lineage>
        <taxon>Eukaryota</taxon>
        <taxon>Fungi</taxon>
        <taxon>Dikarya</taxon>
        <taxon>Ascomycota</taxon>
        <taxon>Pezizomycotina</taxon>
        <taxon>Sordariomycetes</taxon>
        <taxon>Sordariomycetidae</taxon>
        <taxon>Sordariales</taxon>
        <taxon>Lasiosphaeriaceae</taxon>
        <taxon>Apodospora</taxon>
    </lineage>
</organism>
<evidence type="ECO:0008006" key="5">
    <source>
        <dbReference type="Google" id="ProtNLM"/>
    </source>
</evidence>
<sequence>MQGFNMGRYVPPDQEGVVSGNTLNRKHPLGARASKLASHGILTVRFEMPFAVWCAHCPKPTIIGQGVRFNAEKQRVGSYHSTPIYSFRIKHTACGGELEIRTDPQRTRYVVVSGGKERDHGSDEDSLVKFGADAAVAAILTQKERADLRESAFGKLEKTIADRERLDDARQRIDELQDAAARHWDDPYAQNQRLRKAFRAGRHEREKDAVLTQDLADRMCLGIELLPGTEEDARRAALVDFGDIDDADDDDAVKKKIDAKALAKPLFDHHPSKTSKPKHEGIRSQQGRRNGREKPLLLKSEIAVSKMRESLVSEIVGNTRAAKDPFLLDFDFTAKSRDKGGGVNAVSGASSSSSRLPGLLKRKRMTVAAASGAEDRTTTASPVLELATTSPLENDTKQGRPPPVSQKSGEIAATSAGTMTGLVSYDSDSD</sequence>
<dbReference type="PANTHER" id="PTHR12111">
    <property type="entry name" value="SPLICING FACTOR YJU2"/>
    <property type="match status" value="1"/>
</dbReference>
<dbReference type="Pfam" id="PF04502">
    <property type="entry name" value="Saf4_Yju2"/>
    <property type="match status" value="1"/>
</dbReference>
<dbReference type="AlphaFoldDB" id="A0AAE0M1W6"/>
<dbReference type="GO" id="GO:0000398">
    <property type="term" value="P:mRNA splicing, via spliceosome"/>
    <property type="evidence" value="ECO:0007669"/>
    <property type="project" value="InterPro"/>
</dbReference>
<dbReference type="GO" id="GO:0071014">
    <property type="term" value="C:post-mRNA release spliceosomal complex"/>
    <property type="evidence" value="ECO:0007669"/>
    <property type="project" value="TreeGrafter"/>
</dbReference>
<evidence type="ECO:0000313" key="3">
    <source>
        <dbReference type="EMBL" id="KAK3316231.1"/>
    </source>
</evidence>
<dbReference type="PANTHER" id="PTHR12111:SF2">
    <property type="entry name" value="SPLICING FACTOR YJU2B-RELATED"/>
    <property type="match status" value="1"/>
</dbReference>
<feature type="region of interest" description="Disordered" evidence="2">
    <location>
        <begin position="340"/>
        <end position="430"/>
    </location>
</feature>
<feature type="region of interest" description="Disordered" evidence="2">
    <location>
        <begin position="266"/>
        <end position="295"/>
    </location>
</feature>
<gene>
    <name evidence="3" type="ORF">B0H66DRAFT_286526</name>
</gene>
<accession>A0AAE0M1W6</accession>
<reference evidence="3" key="2">
    <citation type="submission" date="2023-06" db="EMBL/GenBank/DDBJ databases">
        <authorList>
            <consortium name="Lawrence Berkeley National Laboratory"/>
            <person name="Haridas S."/>
            <person name="Hensen N."/>
            <person name="Bonometti L."/>
            <person name="Westerberg I."/>
            <person name="Brannstrom I.O."/>
            <person name="Guillou S."/>
            <person name="Cros-Aarteil S."/>
            <person name="Calhoun S."/>
            <person name="Kuo A."/>
            <person name="Mondo S."/>
            <person name="Pangilinan J."/>
            <person name="Riley R."/>
            <person name="Labutti K."/>
            <person name="Andreopoulos B."/>
            <person name="Lipzen A."/>
            <person name="Chen C."/>
            <person name="Yanf M."/>
            <person name="Daum C."/>
            <person name="Ng V."/>
            <person name="Clum A."/>
            <person name="Steindorff A."/>
            <person name="Ohm R."/>
            <person name="Martin F."/>
            <person name="Silar P."/>
            <person name="Natvig D."/>
            <person name="Lalanne C."/>
            <person name="Gautier V."/>
            <person name="Ament-Velasquez S.L."/>
            <person name="Kruys A."/>
            <person name="Hutchinson M.I."/>
            <person name="Powell A.J."/>
            <person name="Barry K."/>
            <person name="Miller A.N."/>
            <person name="Grigoriev I.V."/>
            <person name="Debuchy R."/>
            <person name="Gladieux P."/>
            <person name="Thoren M.H."/>
            <person name="Johannesson H."/>
        </authorList>
    </citation>
    <scope>NUCLEOTIDE SEQUENCE</scope>
    <source>
        <strain evidence="3">CBS 118394</strain>
    </source>
</reference>
<evidence type="ECO:0000256" key="1">
    <source>
        <dbReference type="ARBA" id="ARBA00005595"/>
    </source>
</evidence>
<reference evidence="3" key="1">
    <citation type="journal article" date="2023" name="Mol. Phylogenet. Evol.">
        <title>Genome-scale phylogeny and comparative genomics of the fungal order Sordariales.</title>
        <authorList>
            <person name="Hensen N."/>
            <person name="Bonometti L."/>
            <person name="Westerberg I."/>
            <person name="Brannstrom I.O."/>
            <person name="Guillou S."/>
            <person name="Cros-Aarteil S."/>
            <person name="Calhoun S."/>
            <person name="Haridas S."/>
            <person name="Kuo A."/>
            <person name="Mondo S."/>
            <person name="Pangilinan J."/>
            <person name="Riley R."/>
            <person name="LaButti K."/>
            <person name="Andreopoulos B."/>
            <person name="Lipzen A."/>
            <person name="Chen C."/>
            <person name="Yan M."/>
            <person name="Daum C."/>
            <person name="Ng V."/>
            <person name="Clum A."/>
            <person name="Steindorff A."/>
            <person name="Ohm R.A."/>
            <person name="Martin F."/>
            <person name="Silar P."/>
            <person name="Natvig D.O."/>
            <person name="Lalanne C."/>
            <person name="Gautier V."/>
            <person name="Ament-Velasquez S.L."/>
            <person name="Kruys A."/>
            <person name="Hutchinson M.I."/>
            <person name="Powell A.J."/>
            <person name="Barry K."/>
            <person name="Miller A.N."/>
            <person name="Grigoriev I.V."/>
            <person name="Debuchy R."/>
            <person name="Gladieux P."/>
            <person name="Hiltunen Thoren M."/>
            <person name="Johannesson H."/>
        </authorList>
    </citation>
    <scope>NUCLEOTIDE SEQUENCE</scope>
    <source>
        <strain evidence="3">CBS 118394</strain>
    </source>
</reference>
<evidence type="ECO:0000313" key="4">
    <source>
        <dbReference type="Proteomes" id="UP001283341"/>
    </source>
</evidence>
<feature type="compositionally biased region" description="Basic and acidic residues" evidence="2">
    <location>
        <begin position="266"/>
        <end position="282"/>
    </location>
</feature>
<proteinExistence type="inferred from homology"/>
<dbReference type="EMBL" id="JAUEDM010000005">
    <property type="protein sequence ID" value="KAK3316231.1"/>
    <property type="molecule type" value="Genomic_DNA"/>
</dbReference>
<keyword evidence="4" id="KW-1185">Reference proteome</keyword>
<dbReference type="GO" id="GO:0005684">
    <property type="term" value="C:U2-type spliceosomal complex"/>
    <property type="evidence" value="ECO:0007669"/>
    <property type="project" value="TreeGrafter"/>
</dbReference>
<protein>
    <recommendedName>
        <fullName evidence="5">Coiled-coil domain-containing protein 130</fullName>
    </recommendedName>
</protein>
<dbReference type="InterPro" id="IPR007590">
    <property type="entry name" value="Saf4/Yju2"/>
</dbReference>
<feature type="compositionally biased region" description="Low complexity" evidence="2">
    <location>
        <begin position="344"/>
        <end position="354"/>
    </location>
</feature>
<dbReference type="Proteomes" id="UP001283341">
    <property type="component" value="Unassembled WGS sequence"/>
</dbReference>
<evidence type="ECO:0000256" key="2">
    <source>
        <dbReference type="SAM" id="MobiDB-lite"/>
    </source>
</evidence>
<comment type="similarity">
    <text evidence="1">Belongs to the CWC16 family.</text>
</comment>
<comment type="caution">
    <text evidence="3">The sequence shown here is derived from an EMBL/GenBank/DDBJ whole genome shotgun (WGS) entry which is preliminary data.</text>
</comment>
<name>A0AAE0M1W6_9PEZI</name>